<protein>
    <submittedName>
        <fullName evidence="3">Uncharacterized protein</fullName>
    </submittedName>
</protein>
<feature type="transmembrane region" description="Helical" evidence="2">
    <location>
        <begin position="207"/>
        <end position="231"/>
    </location>
</feature>
<comment type="caution">
    <text evidence="3">The sequence shown here is derived from an EMBL/GenBank/DDBJ whole genome shotgun (WGS) entry which is preliminary data.</text>
</comment>
<keyword evidence="4" id="KW-1185">Reference proteome</keyword>
<name>A0A9N8DJ89_9STRA</name>
<sequence>MNTDNSSDDLELVKIVHQRIAAAASEEHISNSRERERHLGGNRQRQHPRENLTALGPHTGISDAKSSHENDGKFDLMEIVAQRAADARTAIDSEQAQEQGFPKSSNQALGAQEHDNIPSSSIGMTSLRRMRNVIAEFVQPGAYPVDGTAAPLQEEDGSSGSDNEGEKWEEENIQAVAYPIDHQGTEELLPSGVPFIARNRTAWKRKLLCYVSLQMFVGMLIVTTFLVVFVVRAAYTNYIQCDDSGHMKGLSFIGNKLDGTIPPELSLLSSDLEIL</sequence>
<proteinExistence type="predicted"/>
<evidence type="ECO:0000313" key="4">
    <source>
        <dbReference type="Proteomes" id="UP001153069"/>
    </source>
</evidence>
<dbReference type="EMBL" id="CAICTM010000171">
    <property type="protein sequence ID" value="CAB9503634.1"/>
    <property type="molecule type" value="Genomic_DNA"/>
</dbReference>
<keyword evidence="2" id="KW-0472">Membrane</keyword>
<feature type="region of interest" description="Disordered" evidence="1">
    <location>
        <begin position="22"/>
        <end position="70"/>
    </location>
</feature>
<evidence type="ECO:0000256" key="2">
    <source>
        <dbReference type="SAM" id="Phobius"/>
    </source>
</evidence>
<feature type="region of interest" description="Disordered" evidence="1">
    <location>
        <begin position="87"/>
        <end position="122"/>
    </location>
</feature>
<keyword evidence="2" id="KW-0812">Transmembrane</keyword>
<dbReference type="Proteomes" id="UP001153069">
    <property type="component" value="Unassembled WGS sequence"/>
</dbReference>
<accession>A0A9N8DJ89</accession>
<gene>
    <name evidence="3" type="ORF">SEMRO_172_G075910.1</name>
</gene>
<feature type="compositionally biased region" description="Basic and acidic residues" evidence="1">
    <location>
        <begin position="25"/>
        <end position="39"/>
    </location>
</feature>
<evidence type="ECO:0000256" key="1">
    <source>
        <dbReference type="SAM" id="MobiDB-lite"/>
    </source>
</evidence>
<dbReference type="AlphaFoldDB" id="A0A9N8DJ89"/>
<evidence type="ECO:0000313" key="3">
    <source>
        <dbReference type="EMBL" id="CAB9503634.1"/>
    </source>
</evidence>
<organism evidence="3 4">
    <name type="scientific">Seminavis robusta</name>
    <dbReference type="NCBI Taxonomy" id="568900"/>
    <lineage>
        <taxon>Eukaryota</taxon>
        <taxon>Sar</taxon>
        <taxon>Stramenopiles</taxon>
        <taxon>Ochrophyta</taxon>
        <taxon>Bacillariophyta</taxon>
        <taxon>Bacillariophyceae</taxon>
        <taxon>Bacillariophycidae</taxon>
        <taxon>Naviculales</taxon>
        <taxon>Naviculaceae</taxon>
        <taxon>Seminavis</taxon>
    </lineage>
</organism>
<reference evidence="3" key="1">
    <citation type="submission" date="2020-06" db="EMBL/GenBank/DDBJ databases">
        <authorList>
            <consortium name="Plant Systems Biology data submission"/>
        </authorList>
    </citation>
    <scope>NUCLEOTIDE SEQUENCE</scope>
    <source>
        <strain evidence="3">D6</strain>
    </source>
</reference>
<feature type="compositionally biased region" description="Polar residues" evidence="1">
    <location>
        <begin position="92"/>
        <end position="109"/>
    </location>
</feature>
<keyword evidence="2" id="KW-1133">Transmembrane helix</keyword>
<feature type="region of interest" description="Disordered" evidence="1">
    <location>
        <begin position="145"/>
        <end position="168"/>
    </location>
</feature>